<dbReference type="OrthoDB" id="1436258at2759"/>
<keyword evidence="3" id="KW-1185">Reference proteome</keyword>
<dbReference type="InterPro" id="IPR002156">
    <property type="entry name" value="RNaseH_domain"/>
</dbReference>
<dbReference type="AlphaFoldDB" id="A0A834WLQ3"/>
<accession>A0A834WLQ3</accession>
<feature type="domain" description="RNase H type-1" evidence="1">
    <location>
        <begin position="55"/>
        <end position="84"/>
    </location>
</feature>
<proteinExistence type="predicted"/>
<evidence type="ECO:0000259" key="1">
    <source>
        <dbReference type="Pfam" id="PF13456"/>
    </source>
</evidence>
<dbReference type="GO" id="GO:0004523">
    <property type="term" value="F:RNA-DNA hybrid ribonuclease activity"/>
    <property type="evidence" value="ECO:0007669"/>
    <property type="project" value="InterPro"/>
</dbReference>
<evidence type="ECO:0000313" key="3">
    <source>
        <dbReference type="Proteomes" id="UP000634136"/>
    </source>
</evidence>
<dbReference type="EMBL" id="JAAIUW010000008">
    <property type="protein sequence ID" value="KAF7821374.1"/>
    <property type="molecule type" value="Genomic_DNA"/>
</dbReference>
<gene>
    <name evidence="2" type="ORF">G2W53_026829</name>
</gene>
<evidence type="ECO:0000313" key="2">
    <source>
        <dbReference type="EMBL" id="KAF7821374.1"/>
    </source>
</evidence>
<comment type="caution">
    <text evidence="2">The sequence shown here is derived from an EMBL/GenBank/DDBJ whole genome shotgun (WGS) entry which is preliminary data.</text>
</comment>
<protein>
    <submittedName>
        <fullName evidence="2">Protein argonaute MEL1-like</fullName>
    </submittedName>
</protein>
<sequence>MEEKRDKGDKRVSLWIDRRRWWLTVAPAEANECVFVNGREEEGEEVPGGLWHNILGTELWGIVHGLAMAWQLGYRRIVVEVDSLVA</sequence>
<name>A0A834WLQ3_9FABA</name>
<dbReference type="Pfam" id="PF13456">
    <property type="entry name" value="RVT_3"/>
    <property type="match status" value="1"/>
</dbReference>
<dbReference type="Proteomes" id="UP000634136">
    <property type="component" value="Unassembled WGS sequence"/>
</dbReference>
<dbReference type="GO" id="GO:0003676">
    <property type="term" value="F:nucleic acid binding"/>
    <property type="evidence" value="ECO:0007669"/>
    <property type="project" value="InterPro"/>
</dbReference>
<organism evidence="2 3">
    <name type="scientific">Senna tora</name>
    <dbReference type="NCBI Taxonomy" id="362788"/>
    <lineage>
        <taxon>Eukaryota</taxon>
        <taxon>Viridiplantae</taxon>
        <taxon>Streptophyta</taxon>
        <taxon>Embryophyta</taxon>
        <taxon>Tracheophyta</taxon>
        <taxon>Spermatophyta</taxon>
        <taxon>Magnoliopsida</taxon>
        <taxon>eudicotyledons</taxon>
        <taxon>Gunneridae</taxon>
        <taxon>Pentapetalae</taxon>
        <taxon>rosids</taxon>
        <taxon>fabids</taxon>
        <taxon>Fabales</taxon>
        <taxon>Fabaceae</taxon>
        <taxon>Caesalpinioideae</taxon>
        <taxon>Cassia clade</taxon>
        <taxon>Senna</taxon>
    </lineage>
</organism>
<reference evidence="2" key="1">
    <citation type="submission" date="2020-09" db="EMBL/GenBank/DDBJ databases">
        <title>Genome-Enabled Discovery of Anthraquinone Biosynthesis in Senna tora.</title>
        <authorList>
            <person name="Kang S.-H."/>
            <person name="Pandey R.P."/>
            <person name="Lee C.-M."/>
            <person name="Sim J.-S."/>
            <person name="Jeong J.-T."/>
            <person name="Choi B.-S."/>
            <person name="Jung M."/>
            <person name="Ginzburg D."/>
            <person name="Zhao K."/>
            <person name="Won S.Y."/>
            <person name="Oh T.-J."/>
            <person name="Yu Y."/>
            <person name="Kim N.-H."/>
            <person name="Lee O.R."/>
            <person name="Lee T.-H."/>
            <person name="Bashyal P."/>
            <person name="Kim T.-S."/>
            <person name="Lee W.-H."/>
            <person name="Kawkins C."/>
            <person name="Kim C.-K."/>
            <person name="Kim J.S."/>
            <person name="Ahn B.O."/>
            <person name="Rhee S.Y."/>
            <person name="Sohng J.K."/>
        </authorList>
    </citation>
    <scope>NUCLEOTIDE SEQUENCE</scope>
    <source>
        <tissue evidence="2">Leaf</tissue>
    </source>
</reference>